<dbReference type="Proteomes" id="UP000577707">
    <property type="component" value="Unassembled WGS sequence"/>
</dbReference>
<gene>
    <name evidence="2" type="ORF">FHS12_000272</name>
</gene>
<evidence type="ECO:0000313" key="2">
    <source>
        <dbReference type="EMBL" id="MBB3087349.1"/>
    </source>
</evidence>
<keyword evidence="1" id="KW-0812">Transmembrane</keyword>
<feature type="transmembrane region" description="Helical" evidence="1">
    <location>
        <begin position="47"/>
        <end position="69"/>
    </location>
</feature>
<comment type="caution">
    <text evidence="2">The sequence shown here is derived from an EMBL/GenBank/DDBJ whole genome shotgun (WGS) entry which is preliminary data.</text>
</comment>
<dbReference type="RefSeq" id="WP_183541505.1">
    <property type="nucleotide sequence ID" value="NZ_BMQT01000001.1"/>
</dbReference>
<organism evidence="2 3">
    <name type="scientific">Nocardioides albus</name>
    <dbReference type="NCBI Taxonomy" id="1841"/>
    <lineage>
        <taxon>Bacteria</taxon>
        <taxon>Bacillati</taxon>
        <taxon>Actinomycetota</taxon>
        <taxon>Actinomycetes</taxon>
        <taxon>Propionibacteriales</taxon>
        <taxon>Nocardioidaceae</taxon>
        <taxon>Nocardioides</taxon>
    </lineage>
</organism>
<name>A0A7W5A0P0_9ACTN</name>
<feature type="transmembrane region" description="Helical" evidence="1">
    <location>
        <begin position="75"/>
        <end position="92"/>
    </location>
</feature>
<keyword evidence="1" id="KW-1133">Transmembrane helix</keyword>
<sequence>MKVRTPGGTVYRVSRRWVPWQRKSRRLSLDGLELPISPPSGDDPISAILMILWLVIAIPIIVVVVAVMLLTGIELVLLLAVLPFAIGARVAFGRHWTVEVRRGFTPIHEERSGGWTASGVRIQELAREIESGSVPADTLTKQS</sequence>
<protein>
    <submittedName>
        <fullName evidence="2">Uncharacterized protein</fullName>
    </submittedName>
</protein>
<dbReference type="EMBL" id="JACHXG010000001">
    <property type="protein sequence ID" value="MBB3087349.1"/>
    <property type="molecule type" value="Genomic_DNA"/>
</dbReference>
<keyword evidence="1" id="KW-0472">Membrane</keyword>
<evidence type="ECO:0000313" key="3">
    <source>
        <dbReference type="Proteomes" id="UP000577707"/>
    </source>
</evidence>
<reference evidence="2 3" key="1">
    <citation type="submission" date="2020-08" db="EMBL/GenBank/DDBJ databases">
        <title>Genomic Encyclopedia of Type Strains, Phase III (KMG-III): the genomes of soil and plant-associated and newly described type strains.</title>
        <authorList>
            <person name="Whitman W."/>
        </authorList>
    </citation>
    <scope>NUCLEOTIDE SEQUENCE [LARGE SCALE GENOMIC DNA]</scope>
    <source>
        <strain evidence="2 3">CECT 3302</strain>
    </source>
</reference>
<dbReference type="AlphaFoldDB" id="A0A7W5A0P0"/>
<proteinExistence type="predicted"/>
<accession>A0A7W5A0P0</accession>
<evidence type="ECO:0000256" key="1">
    <source>
        <dbReference type="SAM" id="Phobius"/>
    </source>
</evidence>
<keyword evidence="3" id="KW-1185">Reference proteome</keyword>